<dbReference type="PANTHER" id="PTHR30193">
    <property type="entry name" value="ABC TRANSPORTER PERMEASE PROTEIN"/>
    <property type="match status" value="1"/>
</dbReference>
<dbReference type="PANTHER" id="PTHR30193:SF41">
    <property type="entry name" value="DIACETYLCHITOBIOSE UPTAKE SYSTEM PERMEASE PROTEIN NGCF"/>
    <property type="match status" value="1"/>
</dbReference>
<feature type="transmembrane region" description="Helical" evidence="7">
    <location>
        <begin position="15"/>
        <end position="35"/>
    </location>
</feature>
<comment type="caution">
    <text evidence="9">The sequence shown here is derived from an EMBL/GenBank/DDBJ whole genome shotgun (WGS) entry which is preliminary data.</text>
</comment>
<sequence length="297" mass="32107">MVIVGRRPARHRGEALAGLALASPALLVFTVFMFVPLGMTAYYSLTRYTGFGEPRFQGLDNFGQIGSDPLFWRALVNTGVFTVISVPLSVLGGLGLALLLNRHLPGRGLLRALFYVPVVISAVSAGIIARWIFNENFGVANRLLTGLGLPEVGWQTDGPAALASVIAVQVWTSLGFAMVVYLAGLQGIGAEVYEAAVLDGASRWRMLRSITWPLLGPTSFFIVVYMVITSFQVFDIVVIMTGGGPQNATTFLVNYAYDAGFEQRRQGYAAALGAVLFVIVMALTLLQWRAGRRRDVA</sequence>
<feature type="transmembrane region" description="Helical" evidence="7">
    <location>
        <begin position="79"/>
        <end position="100"/>
    </location>
</feature>
<dbReference type="Proteomes" id="UP000245469">
    <property type="component" value="Unassembled WGS sequence"/>
</dbReference>
<keyword evidence="3" id="KW-1003">Cell membrane</keyword>
<proteinExistence type="inferred from homology"/>
<dbReference type="SUPFAM" id="SSF161098">
    <property type="entry name" value="MetI-like"/>
    <property type="match status" value="1"/>
</dbReference>
<evidence type="ECO:0000256" key="6">
    <source>
        <dbReference type="ARBA" id="ARBA00023136"/>
    </source>
</evidence>
<feature type="transmembrane region" description="Helical" evidence="7">
    <location>
        <begin position="160"/>
        <end position="183"/>
    </location>
</feature>
<keyword evidence="5 7" id="KW-1133">Transmembrane helix</keyword>
<keyword evidence="2 7" id="KW-0813">Transport</keyword>
<reference evidence="9 10" key="1">
    <citation type="submission" date="2018-03" db="EMBL/GenBank/DDBJ databases">
        <title>Genomic Encyclopedia of Archaeal and Bacterial Type Strains, Phase II (KMG-II): from individual species to whole genera.</title>
        <authorList>
            <person name="Goeker M."/>
        </authorList>
    </citation>
    <scope>NUCLEOTIDE SEQUENCE [LARGE SCALE GENOMIC DNA]</scope>
    <source>
        <strain evidence="9 10">DSM 44889</strain>
    </source>
</reference>
<dbReference type="CDD" id="cd06261">
    <property type="entry name" value="TM_PBP2"/>
    <property type="match status" value="1"/>
</dbReference>
<dbReference type="InterPro" id="IPR051393">
    <property type="entry name" value="ABC_transporter_permease"/>
</dbReference>
<keyword evidence="10" id="KW-1185">Reference proteome</keyword>
<dbReference type="PROSITE" id="PS50928">
    <property type="entry name" value="ABC_TM1"/>
    <property type="match status" value="1"/>
</dbReference>
<dbReference type="InterPro" id="IPR035906">
    <property type="entry name" value="MetI-like_sf"/>
</dbReference>
<evidence type="ECO:0000256" key="7">
    <source>
        <dbReference type="RuleBase" id="RU363032"/>
    </source>
</evidence>
<evidence type="ECO:0000256" key="1">
    <source>
        <dbReference type="ARBA" id="ARBA00004651"/>
    </source>
</evidence>
<feature type="transmembrane region" description="Helical" evidence="7">
    <location>
        <begin position="112"/>
        <end position="133"/>
    </location>
</feature>
<evidence type="ECO:0000256" key="2">
    <source>
        <dbReference type="ARBA" id="ARBA00022448"/>
    </source>
</evidence>
<dbReference type="InterPro" id="IPR000515">
    <property type="entry name" value="MetI-like"/>
</dbReference>
<dbReference type="GO" id="GO:0055085">
    <property type="term" value="P:transmembrane transport"/>
    <property type="evidence" value="ECO:0007669"/>
    <property type="project" value="InterPro"/>
</dbReference>
<dbReference type="GO" id="GO:0005886">
    <property type="term" value="C:plasma membrane"/>
    <property type="evidence" value="ECO:0007669"/>
    <property type="project" value="UniProtKB-SubCell"/>
</dbReference>
<evidence type="ECO:0000259" key="8">
    <source>
        <dbReference type="PROSITE" id="PS50928"/>
    </source>
</evidence>
<keyword evidence="9" id="KW-0762">Sugar transport</keyword>
<evidence type="ECO:0000256" key="5">
    <source>
        <dbReference type="ARBA" id="ARBA00022989"/>
    </source>
</evidence>
<gene>
    <name evidence="9" type="ORF">BXY45_11666</name>
</gene>
<accession>A0A316A7H8</accession>
<keyword evidence="6 7" id="KW-0472">Membrane</keyword>
<evidence type="ECO:0000313" key="10">
    <source>
        <dbReference type="Proteomes" id="UP000245469"/>
    </source>
</evidence>
<keyword evidence="4 7" id="KW-0812">Transmembrane</keyword>
<protein>
    <submittedName>
        <fullName evidence="9">Multiple sugar transport system permease protein</fullName>
    </submittedName>
</protein>
<name>A0A316A7H8_9ACTN</name>
<organism evidence="9 10">
    <name type="scientific">Quadrisphaera granulorum</name>
    <dbReference type="NCBI Taxonomy" id="317664"/>
    <lineage>
        <taxon>Bacteria</taxon>
        <taxon>Bacillati</taxon>
        <taxon>Actinomycetota</taxon>
        <taxon>Actinomycetes</taxon>
        <taxon>Kineosporiales</taxon>
        <taxon>Kineosporiaceae</taxon>
        <taxon>Quadrisphaera</taxon>
    </lineage>
</organism>
<feature type="transmembrane region" description="Helical" evidence="7">
    <location>
        <begin position="212"/>
        <end position="234"/>
    </location>
</feature>
<evidence type="ECO:0000313" key="9">
    <source>
        <dbReference type="EMBL" id="PWJ52930.1"/>
    </source>
</evidence>
<comment type="similarity">
    <text evidence="7">Belongs to the binding-protein-dependent transport system permease family.</text>
</comment>
<dbReference type="EMBL" id="QGDQ01000016">
    <property type="protein sequence ID" value="PWJ52930.1"/>
    <property type="molecule type" value="Genomic_DNA"/>
</dbReference>
<comment type="subcellular location">
    <subcellularLocation>
        <location evidence="1 7">Cell membrane</location>
        <topology evidence="1 7">Multi-pass membrane protein</topology>
    </subcellularLocation>
</comment>
<evidence type="ECO:0000256" key="3">
    <source>
        <dbReference type="ARBA" id="ARBA00022475"/>
    </source>
</evidence>
<feature type="transmembrane region" description="Helical" evidence="7">
    <location>
        <begin position="267"/>
        <end position="286"/>
    </location>
</feature>
<dbReference type="Gene3D" id="1.10.3720.10">
    <property type="entry name" value="MetI-like"/>
    <property type="match status" value="1"/>
</dbReference>
<dbReference type="OrthoDB" id="9805974at2"/>
<evidence type="ECO:0000256" key="4">
    <source>
        <dbReference type="ARBA" id="ARBA00022692"/>
    </source>
</evidence>
<dbReference type="AlphaFoldDB" id="A0A316A7H8"/>
<dbReference type="Pfam" id="PF00528">
    <property type="entry name" value="BPD_transp_1"/>
    <property type="match status" value="1"/>
</dbReference>
<dbReference type="RefSeq" id="WP_109774985.1">
    <property type="nucleotide sequence ID" value="NZ_QGDQ01000016.1"/>
</dbReference>
<feature type="domain" description="ABC transmembrane type-1" evidence="8">
    <location>
        <begin position="75"/>
        <end position="287"/>
    </location>
</feature>